<dbReference type="InterPro" id="IPR000843">
    <property type="entry name" value="HTH_LacI"/>
</dbReference>
<feature type="domain" description="HTH lacI-type" evidence="4">
    <location>
        <begin position="5"/>
        <end position="59"/>
    </location>
</feature>
<dbReference type="GO" id="GO:0000976">
    <property type="term" value="F:transcription cis-regulatory region binding"/>
    <property type="evidence" value="ECO:0007669"/>
    <property type="project" value="TreeGrafter"/>
</dbReference>
<gene>
    <name evidence="5" type="ORF">LU635_15680</name>
</gene>
<dbReference type="AlphaFoldDB" id="A0A9X1V078"/>
<evidence type="ECO:0000313" key="6">
    <source>
        <dbReference type="Proteomes" id="UP001139344"/>
    </source>
</evidence>
<dbReference type="PANTHER" id="PTHR30146">
    <property type="entry name" value="LACI-RELATED TRANSCRIPTIONAL REPRESSOR"/>
    <property type="match status" value="1"/>
</dbReference>
<dbReference type="CDD" id="cd01392">
    <property type="entry name" value="HTH_LacI"/>
    <property type="match status" value="1"/>
</dbReference>
<dbReference type="Pfam" id="PF13377">
    <property type="entry name" value="Peripla_BP_3"/>
    <property type="match status" value="1"/>
</dbReference>
<protein>
    <submittedName>
        <fullName evidence="5">LacI family transcriptional regulator</fullName>
    </submittedName>
</protein>
<evidence type="ECO:0000256" key="3">
    <source>
        <dbReference type="ARBA" id="ARBA00023163"/>
    </source>
</evidence>
<dbReference type="GO" id="GO:0003700">
    <property type="term" value="F:DNA-binding transcription factor activity"/>
    <property type="evidence" value="ECO:0007669"/>
    <property type="project" value="TreeGrafter"/>
</dbReference>
<sequence length="342" mass="38172">MDQRVTLKELARLLNVSISTVSKALNDSPEISPQTRKRVKELAALNHYVPNMLAQNLKTKHTRTIGVIIPAILPHFFAEALHGIETKASELGYRIIICISNESIQKEAESVQTLIKGQVDGLIMSLSQETQAKTEIGHLQPIFSHKVPLVLFDRVLNQIECDKVHINDSLQAEQATMALFNSGCKKIAYFSGISDTSVDDERKKGYLEAVKNLGGSRKVVKFDPRDFPDEKLKKLIETRKIDGILASDELSAILVMKSALNSGFEIPEDLSVIGFTNGIMSEHFRPSLSTVDQHAEQQGKLALETMVDRIEGKLPEEYVEYKLETSIIHRKSTRGKVPQLTD</sequence>
<comment type="caution">
    <text evidence="5">The sequence shown here is derived from an EMBL/GenBank/DDBJ whole genome shotgun (WGS) entry which is preliminary data.</text>
</comment>
<name>A0A9X1V078_9FLAO</name>
<dbReference type="SUPFAM" id="SSF47413">
    <property type="entry name" value="lambda repressor-like DNA-binding domains"/>
    <property type="match status" value="1"/>
</dbReference>
<proteinExistence type="predicted"/>
<evidence type="ECO:0000256" key="2">
    <source>
        <dbReference type="ARBA" id="ARBA00023125"/>
    </source>
</evidence>
<reference evidence="5" key="1">
    <citation type="submission" date="2021-12" db="EMBL/GenBank/DDBJ databases">
        <title>Description of Gramella crocea sp. nov., a new bacterium isolated from activated sludge.</title>
        <authorList>
            <person name="Zhang X."/>
        </authorList>
    </citation>
    <scope>NUCLEOTIDE SEQUENCE</scope>
    <source>
        <strain evidence="5">YB25</strain>
    </source>
</reference>
<dbReference type="InterPro" id="IPR028082">
    <property type="entry name" value="Peripla_BP_I"/>
</dbReference>
<dbReference type="PROSITE" id="PS50932">
    <property type="entry name" value="HTH_LACI_2"/>
    <property type="match status" value="1"/>
</dbReference>
<dbReference type="EMBL" id="JAJSON010000027">
    <property type="protein sequence ID" value="MCG9973091.1"/>
    <property type="molecule type" value="Genomic_DNA"/>
</dbReference>
<dbReference type="RefSeq" id="WP_240100454.1">
    <property type="nucleotide sequence ID" value="NZ_JAJSON010000027.1"/>
</dbReference>
<keyword evidence="6" id="KW-1185">Reference proteome</keyword>
<organism evidence="5 6">
    <name type="scientific">Christiangramia crocea</name>
    <dbReference type="NCBI Taxonomy" id="2904124"/>
    <lineage>
        <taxon>Bacteria</taxon>
        <taxon>Pseudomonadati</taxon>
        <taxon>Bacteroidota</taxon>
        <taxon>Flavobacteriia</taxon>
        <taxon>Flavobacteriales</taxon>
        <taxon>Flavobacteriaceae</taxon>
        <taxon>Christiangramia</taxon>
    </lineage>
</organism>
<dbReference type="SMART" id="SM00354">
    <property type="entry name" value="HTH_LACI"/>
    <property type="match status" value="1"/>
</dbReference>
<dbReference type="InterPro" id="IPR010982">
    <property type="entry name" value="Lambda_DNA-bd_dom_sf"/>
</dbReference>
<dbReference type="PANTHER" id="PTHR30146:SF109">
    <property type="entry name" value="HTH-TYPE TRANSCRIPTIONAL REGULATOR GALS"/>
    <property type="match status" value="1"/>
</dbReference>
<dbReference type="InterPro" id="IPR046335">
    <property type="entry name" value="LacI/GalR-like_sensor"/>
</dbReference>
<dbReference type="Gene3D" id="3.40.50.2300">
    <property type="match status" value="2"/>
</dbReference>
<dbReference type="Gene3D" id="1.10.260.40">
    <property type="entry name" value="lambda repressor-like DNA-binding domains"/>
    <property type="match status" value="1"/>
</dbReference>
<evidence type="ECO:0000259" key="4">
    <source>
        <dbReference type="PROSITE" id="PS50932"/>
    </source>
</evidence>
<accession>A0A9X1V078</accession>
<evidence type="ECO:0000313" key="5">
    <source>
        <dbReference type="EMBL" id="MCG9973091.1"/>
    </source>
</evidence>
<dbReference type="Proteomes" id="UP001139344">
    <property type="component" value="Unassembled WGS sequence"/>
</dbReference>
<keyword evidence="1" id="KW-0805">Transcription regulation</keyword>
<keyword evidence="2" id="KW-0238">DNA-binding</keyword>
<dbReference type="Pfam" id="PF00356">
    <property type="entry name" value="LacI"/>
    <property type="match status" value="1"/>
</dbReference>
<dbReference type="SUPFAM" id="SSF53822">
    <property type="entry name" value="Periplasmic binding protein-like I"/>
    <property type="match status" value="1"/>
</dbReference>
<keyword evidence="3" id="KW-0804">Transcription</keyword>
<dbReference type="CDD" id="cd06267">
    <property type="entry name" value="PBP1_LacI_sugar_binding-like"/>
    <property type="match status" value="1"/>
</dbReference>
<evidence type="ECO:0000256" key="1">
    <source>
        <dbReference type="ARBA" id="ARBA00023015"/>
    </source>
</evidence>